<dbReference type="AlphaFoldDB" id="A0A3L5TTL5"/>
<sequence length="219" mass="24691">MENQLQDANKTPSEKIVKDDIVPAEIRLMADKKSVPLYMKLLESGSEKKRDIRIVLVGQKETGKTSLLKRLFGDDKSMMGEIDSTNGIEIHRITCKANNDDGIWNKLDGKNDETDCDARLLKQYGKKLTSMETDIITAPAHNVIEDLTHVDEFQELEASFQQTIEKSPSHKSNRDLKSLPRVEFGDSLSCSSEASIGNESWDTETNVERLEHKSINLPE</sequence>
<feature type="region of interest" description="Disordered" evidence="1">
    <location>
        <begin position="189"/>
        <end position="219"/>
    </location>
</feature>
<name>A0A3L5TTL5_MYTGA</name>
<comment type="caution">
    <text evidence="2">The sequence shown here is derived from an EMBL/GenBank/DDBJ whole genome shotgun (WGS) entry which is preliminary data.</text>
</comment>
<feature type="compositionally biased region" description="Basic and acidic residues" evidence="1">
    <location>
        <begin position="206"/>
        <end position="219"/>
    </location>
</feature>
<feature type="compositionally biased region" description="Polar residues" evidence="1">
    <location>
        <begin position="189"/>
        <end position="204"/>
    </location>
</feature>
<accession>A0A3L5TTL5</accession>
<feature type="non-terminal residue" evidence="2">
    <location>
        <position position="1"/>
    </location>
</feature>
<evidence type="ECO:0000313" key="3">
    <source>
        <dbReference type="Proteomes" id="UP000266721"/>
    </source>
</evidence>
<proteinExistence type="predicted"/>
<dbReference type="Proteomes" id="UP000266721">
    <property type="component" value="Unassembled WGS sequence"/>
</dbReference>
<dbReference type="InterPro" id="IPR027417">
    <property type="entry name" value="P-loop_NTPase"/>
</dbReference>
<feature type="non-terminal residue" evidence="2">
    <location>
        <position position="219"/>
    </location>
</feature>
<evidence type="ECO:0000256" key="1">
    <source>
        <dbReference type="SAM" id="MobiDB-lite"/>
    </source>
</evidence>
<evidence type="ECO:0000313" key="2">
    <source>
        <dbReference type="EMBL" id="OPL33259.1"/>
    </source>
</evidence>
<dbReference type="SUPFAM" id="SSF52540">
    <property type="entry name" value="P-loop containing nucleoside triphosphate hydrolases"/>
    <property type="match status" value="1"/>
</dbReference>
<protein>
    <recommendedName>
        <fullName evidence="4">Roc domain-containing protein</fullName>
    </recommendedName>
</protein>
<organism evidence="2 3">
    <name type="scientific">Mytilus galloprovincialis</name>
    <name type="common">Mediterranean mussel</name>
    <dbReference type="NCBI Taxonomy" id="29158"/>
    <lineage>
        <taxon>Eukaryota</taxon>
        <taxon>Metazoa</taxon>
        <taxon>Spiralia</taxon>
        <taxon>Lophotrochozoa</taxon>
        <taxon>Mollusca</taxon>
        <taxon>Bivalvia</taxon>
        <taxon>Autobranchia</taxon>
        <taxon>Pteriomorphia</taxon>
        <taxon>Mytilida</taxon>
        <taxon>Mytiloidea</taxon>
        <taxon>Mytilidae</taxon>
        <taxon>Mytilinae</taxon>
        <taxon>Mytilus</taxon>
    </lineage>
</organism>
<keyword evidence="3" id="KW-1185">Reference proteome</keyword>
<reference evidence="2 3" key="1">
    <citation type="journal article" date="2016" name="PLoS ONE">
        <title>A First Insight into the Genome of the Filter-Feeder Mussel Mytilus galloprovincialis.</title>
        <authorList>
            <person name="Murgarella M."/>
            <person name="Puiu D."/>
            <person name="Novoa B."/>
            <person name="Figueras A."/>
            <person name="Posada D."/>
            <person name="Canchaya C."/>
        </authorList>
    </citation>
    <scope>NUCLEOTIDE SEQUENCE [LARGE SCALE GENOMIC DNA]</scope>
    <source>
        <tissue evidence="2">Muscle</tissue>
    </source>
</reference>
<dbReference type="Gene3D" id="3.30.70.1390">
    <property type="entry name" value="ROC domain from the Parkinson's disease-associated leucine-rich repeat kinase 2"/>
    <property type="match status" value="1"/>
</dbReference>
<dbReference type="EMBL" id="KV583947">
    <property type="protein sequence ID" value="OPL33259.1"/>
    <property type="molecule type" value="Genomic_DNA"/>
</dbReference>
<gene>
    <name evidence="2" type="ORF">AM593_04634</name>
</gene>
<evidence type="ECO:0008006" key="4">
    <source>
        <dbReference type="Google" id="ProtNLM"/>
    </source>
</evidence>